<dbReference type="InterPro" id="IPR036875">
    <property type="entry name" value="Znf_CCHC_sf"/>
</dbReference>
<feature type="compositionally biased region" description="Low complexity" evidence="2">
    <location>
        <begin position="273"/>
        <end position="286"/>
    </location>
</feature>
<dbReference type="EMBL" id="CAJNOC010004925">
    <property type="protein sequence ID" value="CAF1037564.1"/>
    <property type="molecule type" value="Genomic_DNA"/>
</dbReference>
<dbReference type="Proteomes" id="UP000663879">
    <property type="component" value="Unassembled WGS sequence"/>
</dbReference>
<accession>A0A814JCP1</accession>
<organism evidence="4 5">
    <name type="scientific">Brachionus calyciflorus</name>
    <dbReference type="NCBI Taxonomy" id="104777"/>
    <lineage>
        <taxon>Eukaryota</taxon>
        <taxon>Metazoa</taxon>
        <taxon>Spiralia</taxon>
        <taxon>Gnathifera</taxon>
        <taxon>Rotifera</taxon>
        <taxon>Eurotatoria</taxon>
        <taxon>Monogononta</taxon>
        <taxon>Pseudotrocha</taxon>
        <taxon>Ploima</taxon>
        <taxon>Brachionidae</taxon>
        <taxon>Brachionus</taxon>
    </lineage>
</organism>
<comment type="caution">
    <text evidence="4">The sequence shown here is derived from an EMBL/GenBank/DDBJ whole genome shotgun (WGS) entry which is preliminary data.</text>
</comment>
<keyword evidence="1" id="KW-0863">Zinc-finger</keyword>
<feature type="compositionally biased region" description="Polar residues" evidence="2">
    <location>
        <begin position="219"/>
        <end position="232"/>
    </location>
</feature>
<proteinExistence type="predicted"/>
<gene>
    <name evidence="4" type="ORF">OXX778_LOCUS18189</name>
</gene>
<name>A0A814JCP1_9BILA</name>
<dbReference type="Gene3D" id="4.10.60.10">
    <property type="entry name" value="Zinc finger, CCHC-type"/>
    <property type="match status" value="1"/>
</dbReference>
<evidence type="ECO:0000256" key="2">
    <source>
        <dbReference type="SAM" id="MobiDB-lite"/>
    </source>
</evidence>
<evidence type="ECO:0000313" key="5">
    <source>
        <dbReference type="Proteomes" id="UP000663879"/>
    </source>
</evidence>
<dbReference type="SUPFAM" id="SSF57756">
    <property type="entry name" value="Retrovirus zinc finger-like domains"/>
    <property type="match status" value="1"/>
</dbReference>
<dbReference type="InterPro" id="IPR001878">
    <property type="entry name" value="Znf_CCHC"/>
</dbReference>
<dbReference type="GO" id="GO:0003676">
    <property type="term" value="F:nucleic acid binding"/>
    <property type="evidence" value="ECO:0007669"/>
    <property type="project" value="InterPro"/>
</dbReference>
<feature type="region of interest" description="Disordered" evidence="2">
    <location>
        <begin position="262"/>
        <end position="294"/>
    </location>
</feature>
<keyword evidence="1" id="KW-0479">Metal-binding</keyword>
<keyword evidence="1" id="KW-0862">Zinc</keyword>
<reference evidence="4" key="1">
    <citation type="submission" date="2021-02" db="EMBL/GenBank/DDBJ databases">
        <authorList>
            <person name="Nowell W R."/>
        </authorList>
    </citation>
    <scope>NUCLEOTIDE SEQUENCE</scope>
    <source>
        <strain evidence="4">Ploen Becks lab</strain>
    </source>
</reference>
<keyword evidence="5" id="KW-1185">Reference proteome</keyword>
<sequence>MAINPYAGSLTGPFEGNGDCIYDFKDRFISKTEGLRFNEQDQAVLIRSYLIGNAKNVYNKLTQIQKNNINVVFEQMIDKFALTDEEYMNQFDNLKFNVEDGVLSFSLKLESLLNKALHGTNNENFNKLSKNKFIKEMPSSLRSQLSMHVDENWDAIVSKARKAISLMDKDTMEINNTNVKQKLNKTINEIECYNCGQKGHFQSKCPLKRNSNKPYNRRPINSQNPNNYHPSNLINEHQISSTKYNSYNHNQRAFMNQRDSGYEKNRYNNKPHNMYQNYASNNQYYQDPRSRPIL</sequence>
<dbReference type="Pfam" id="PF00098">
    <property type="entry name" value="zf-CCHC"/>
    <property type="match status" value="1"/>
</dbReference>
<evidence type="ECO:0000259" key="3">
    <source>
        <dbReference type="PROSITE" id="PS50158"/>
    </source>
</evidence>
<evidence type="ECO:0000256" key="1">
    <source>
        <dbReference type="PROSITE-ProRule" id="PRU00047"/>
    </source>
</evidence>
<dbReference type="GO" id="GO:0008270">
    <property type="term" value="F:zinc ion binding"/>
    <property type="evidence" value="ECO:0007669"/>
    <property type="project" value="UniProtKB-KW"/>
</dbReference>
<dbReference type="SMART" id="SM00343">
    <property type="entry name" value="ZnF_C2HC"/>
    <property type="match status" value="1"/>
</dbReference>
<protein>
    <recommendedName>
        <fullName evidence="3">CCHC-type domain-containing protein</fullName>
    </recommendedName>
</protein>
<dbReference type="PROSITE" id="PS50158">
    <property type="entry name" value="ZF_CCHC"/>
    <property type="match status" value="1"/>
</dbReference>
<evidence type="ECO:0000313" key="4">
    <source>
        <dbReference type="EMBL" id="CAF1037564.1"/>
    </source>
</evidence>
<feature type="region of interest" description="Disordered" evidence="2">
    <location>
        <begin position="206"/>
        <end position="232"/>
    </location>
</feature>
<dbReference type="AlphaFoldDB" id="A0A814JCP1"/>
<feature type="domain" description="CCHC-type" evidence="3">
    <location>
        <begin position="192"/>
        <end position="206"/>
    </location>
</feature>